<dbReference type="GO" id="GO:0004527">
    <property type="term" value="F:exonuclease activity"/>
    <property type="evidence" value="ECO:0007669"/>
    <property type="project" value="UniProtKB-KW"/>
</dbReference>
<dbReference type="PANTHER" id="PTHR36531">
    <property type="entry name" value="CRISPR-ASSOCIATED EXONUCLEASE CAS4"/>
    <property type="match status" value="1"/>
</dbReference>
<name>A0A1C0A8D0_9FIRM</name>
<keyword evidence="11 13" id="KW-0051">Antiviral defense</keyword>
<keyword evidence="5 13" id="KW-0540">Nuclease</keyword>
<protein>
    <recommendedName>
        <fullName evidence="4 13">CRISPR-associated exonuclease Cas4</fullName>
        <ecNumber evidence="3 13">3.1.12.1</ecNumber>
    </recommendedName>
</protein>
<evidence type="ECO:0000256" key="10">
    <source>
        <dbReference type="ARBA" id="ARBA00023014"/>
    </source>
</evidence>
<dbReference type="NCBIfam" id="TIGR00372">
    <property type="entry name" value="cas4"/>
    <property type="match status" value="1"/>
</dbReference>
<keyword evidence="10 13" id="KW-0411">Iron-sulfur</keyword>
<dbReference type="InterPro" id="IPR011604">
    <property type="entry name" value="PDDEXK-like_dom_sf"/>
</dbReference>
<comment type="function">
    <text evidence="13">CRISPR (clustered regularly interspaced short palindromic repeat) is an adaptive immune system that provides protection against mobile genetic elements (viruses, transposable elements and conjugative plasmids). CRISPR clusters contain sequences complementary to antecedent mobile elements and target invading nucleic acids. CRISPR clusters are transcribed and processed into CRISPR RNA (crRNA).</text>
</comment>
<sequence>MEEIYFPLSALNTYIYCPYRMYLVYICGEWEENYHTTKGTLDHELVHSEISRYREGYKQTTQVYVKSDKYRLVGKIDVVEERNDEIYPVEFKKGNSSEWVNNKLQLCAQAICLEEQLGIEIERGYLWFLDSYRRKEVEFTKKLRAETINNTQEALAIIEEGRVPKRASINRCKGCSIRGICLPDLN</sequence>
<evidence type="ECO:0000256" key="1">
    <source>
        <dbReference type="ARBA" id="ARBA00001966"/>
    </source>
</evidence>
<keyword evidence="16" id="KW-1185">Reference proteome</keyword>
<dbReference type="InterPro" id="IPR013343">
    <property type="entry name" value="CRISPR-assoc_prot_Cas4"/>
</dbReference>
<evidence type="ECO:0000313" key="15">
    <source>
        <dbReference type="EMBL" id="OCL26497.1"/>
    </source>
</evidence>
<keyword evidence="8 13" id="KW-0269">Exonuclease</keyword>
<dbReference type="PANTHER" id="PTHR36531:SF6">
    <property type="entry name" value="DNA REPLICATION ATP-DEPENDENT HELICASE_NUCLEASE DNA2"/>
    <property type="match status" value="1"/>
</dbReference>
<dbReference type="Pfam" id="PF01930">
    <property type="entry name" value="Cas_Cas4"/>
    <property type="match status" value="1"/>
</dbReference>
<evidence type="ECO:0000256" key="2">
    <source>
        <dbReference type="ARBA" id="ARBA00009189"/>
    </source>
</evidence>
<evidence type="ECO:0000256" key="3">
    <source>
        <dbReference type="ARBA" id="ARBA00012768"/>
    </source>
</evidence>
<evidence type="ECO:0000313" key="16">
    <source>
        <dbReference type="Proteomes" id="UP000093514"/>
    </source>
</evidence>
<comment type="caution">
    <text evidence="15">The sequence shown here is derived from an EMBL/GenBank/DDBJ whole genome shotgun (WGS) entry which is preliminary data.</text>
</comment>
<evidence type="ECO:0000259" key="14">
    <source>
        <dbReference type="Pfam" id="PF01930"/>
    </source>
</evidence>
<comment type="cofactor">
    <cofactor evidence="13">
        <name>Mg(2+)</name>
        <dbReference type="ChEBI" id="CHEBI:18420"/>
    </cofactor>
    <cofactor evidence="13">
        <name>Mn(2+)</name>
        <dbReference type="ChEBI" id="CHEBI:29035"/>
    </cofactor>
    <text evidence="13">Mg(2+) or Mn(2+) required for ssDNA cleavage activity.</text>
</comment>
<dbReference type="EMBL" id="LWDV01000009">
    <property type="protein sequence ID" value="OCL26497.1"/>
    <property type="molecule type" value="Genomic_DNA"/>
</dbReference>
<keyword evidence="9 13" id="KW-0408">Iron</keyword>
<comment type="cofactor">
    <cofactor evidence="13">
        <name>iron-sulfur cluster</name>
        <dbReference type="ChEBI" id="CHEBI:30408"/>
    </cofactor>
</comment>
<evidence type="ECO:0000256" key="4">
    <source>
        <dbReference type="ARBA" id="ARBA00020049"/>
    </source>
</evidence>
<dbReference type="RefSeq" id="WP_068718385.1">
    <property type="nucleotide sequence ID" value="NZ_LWDV01000009.1"/>
</dbReference>
<comment type="similarity">
    <text evidence="2 13">Belongs to the CRISPR-associated exonuclease Cas4 family.</text>
</comment>
<comment type="cofactor">
    <cofactor evidence="1">
        <name>[4Fe-4S] cluster</name>
        <dbReference type="ChEBI" id="CHEBI:49883"/>
    </cofactor>
</comment>
<proteinExistence type="inferred from homology"/>
<gene>
    <name evidence="15" type="ORF">U472_10900</name>
</gene>
<dbReference type="GO" id="GO:0051607">
    <property type="term" value="P:defense response to virus"/>
    <property type="evidence" value="ECO:0007669"/>
    <property type="project" value="UniProtKB-KW"/>
</dbReference>
<dbReference type="Gene3D" id="3.90.320.10">
    <property type="match status" value="1"/>
</dbReference>
<dbReference type="OrthoDB" id="9781776at2"/>
<reference evidence="15 16" key="2">
    <citation type="submission" date="2016-08" db="EMBL/GenBank/DDBJ databases">
        <title>Orenia metallireducens sp. nov. strain Z6, a Novel Metal-reducing Firmicute from the Deep Subsurface.</title>
        <authorList>
            <person name="Maxim B.I."/>
            <person name="Kenneth K."/>
            <person name="Flynn T.M."/>
            <person name="Oloughlin E.J."/>
            <person name="Locke R.A."/>
            <person name="Weber J.R."/>
            <person name="Egan S.M."/>
            <person name="Mackie R.I."/>
            <person name="Cann I.K."/>
        </authorList>
    </citation>
    <scope>NUCLEOTIDE SEQUENCE [LARGE SCALE GENOMIC DNA]</scope>
    <source>
        <strain evidence="15 16">Z6</strain>
    </source>
</reference>
<dbReference type="EC" id="3.1.12.1" evidence="3 13"/>
<organism evidence="15 16">
    <name type="scientific">Orenia metallireducens</name>
    <dbReference type="NCBI Taxonomy" id="1413210"/>
    <lineage>
        <taxon>Bacteria</taxon>
        <taxon>Bacillati</taxon>
        <taxon>Bacillota</taxon>
        <taxon>Clostridia</taxon>
        <taxon>Halanaerobiales</taxon>
        <taxon>Halobacteroidaceae</taxon>
        <taxon>Orenia</taxon>
    </lineage>
</organism>
<reference evidence="16" key="1">
    <citation type="submission" date="2016-07" db="EMBL/GenBank/DDBJ databases">
        <authorList>
            <person name="Florea S."/>
            <person name="Webb J.S."/>
            <person name="Jaromczyk J."/>
            <person name="Schardl C.L."/>
        </authorList>
    </citation>
    <scope>NUCLEOTIDE SEQUENCE [LARGE SCALE GENOMIC DNA]</scope>
    <source>
        <strain evidence="16">Z6</strain>
    </source>
</reference>
<dbReference type="AlphaFoldDB" id="A0A1C0A8D0"/>
<dbReference type="GO" id="GO:0051536">
    <property type="term" value="F:iron-sulfur cluster binding"/>
    <property type="evidence" value="ECO:0007669"/>
    <property type="project" value="UniProtKB-KW"/>
</dbReference>
<keyword evidence="6 13" id="KW-0479">Metal-binding</keyword>
<evidence type="ECO:0000256" key="6">
    <source>
        <dbReference type="ARBA" id="ARBA00022723"/>
    </source>
</evidence>
<evidence type="ECO:0000256" key="5">
    <source>
        <dbReference type="ARBA" id="ARBA00022722"/>
    </source>
</evidence>
<keyword evidence="12 13" id="KW-0464">Manganese</keyword>
<dbReference type="GO" id="GO:0046872">
    <property type="term" value="F:metal ion binding"/>
    <property type="evidence" value="ECO:0007669"/>
    <property type="project" value="UniProtKB-KW"/>
</dbReference>
<dbReference type="Proteomes" id="UP000093514">
    <property type="component" value="Unassembled WGS sequence"/>
</dbReference>
<dbReference type="InterPro" id="IPR022765">
    <property type="entry name" value="Dna2/Cas4_DUF83"/>
</dbReference>
<dbReference type="InterPro" id="IPR051827">
    <property type="entry name" value="Cas4_exonuclease"/>
</dbReference>
<evidence type="ECO:0000256" key="9">
    <source>
        <dbReference type="ARBA" id="ARBA00023004"/>
    </source>
</evidence>
<evidence type="ECO:0000256" key="11">
    <source>
        <dbReference type="ARBA" id="ARBA00023118"/>
    </source>
</evidence>
<evidence type="ECO:0000256" key="12">
    <source>
        <dbReference type="ARBA" id="ARBA00023211"/>
    </source>
</evidence>
<evidence type="ECO:0000256" key="13">
    <source>
        <dbReference type="RuleBase" id="RU365022"/>
    </source>
</evidence>
<keyword evidence="7 13" id="KW-0378">Hydrolase</keyword>
<evidence type="ECO:0000256" key="8">
    <source>
        <dbReference type="ARBA" id="ARBA00022839"/>
    </source>
</evidence>
<feature type="domain" description="DUF83" evidence="14">
    <location>
        <begin position="9"/>
        <end position="182"/>
    </location>
</feature>
<evidence type="ECO:0000256" key="7">
    <source>
        <dbReference type="ARBA" id="ARBA00022801"/>
    </source>
</evidence>
<accession>A0A1C0A8D0</accession>